<feature type="compositionally biased region" description="Low complexity" evidence="2">
    <location>
        <begin position="78"/>
        <end position="104"/>
    </location>
</feature>
<dbReference type="InterPro" id="IPR036869">
    <property type="entry name" value="J_dom_sf"/>
</dbReference>
<comment type="caution">
    <text evidence="4">The sequence shown here is derived from an EMBL/GenBank/DDBJ whole genome shotgun (WGS) entry which is preliminary data.</text>
</comment>
<sequence length="257" mass="29447">MSTQQIQEDLYKTLEVSRNATQNQITRSYKRLARLRHPDKKPGNPQAATAAFQALGAAYDILKDASKRREYDLQTSHNTTRPRPQNPTTDSRRTTPSSSQSSQRGYPRATPSNSQYTEGSSTRAGPYTDYAFEEHMKVVRANLSDGDEVRQIRIIILKRSREWQTTKTAHDLMVPQVKEKIATLNATIKSIRAVGGAHERMRRTRLDMEDEVRVLEAQLTMLEDSFPVHYSNFEYDQSVDESIIREIEEPYAPKKAE</sequence>
<evidence type="ECO:0000256" key="1">
    <source>
        <dbReference type="SAM" id="Coils"/>
    </source>
</evidence>
<organism evidence="4 5">
    <name type="scientific">Hymenoscyphus albidus</name>
    <dbReference type="NCBI Taxonomy" id="595503"/>
    <lineage>
        <taxon>Eukaryota</taxon>
        <taxon>Fungi</taxon>
        <taxon>Dikarya</taxon>
        <taxon>Ascomycota</taxon>
        <taxon>Pezizomycotina</taxon>
        <taxon>Leotiomycetes</taxon>
        <taxon>Helotiales</taxon>
        <taxon>Helotiaceae</taxon>
        <taxon>Hymenoscyphus</taxon>
    </lineage>
</organism>
<dbReference type="PRINTS" id="PR00625">
    <property type="entry name" value="JDOMAIN"/>
</dbReference>
<evidence type="ECO:0000313" key="5">
    <source>
        <dbReference type="Proteomes" id="UP000701801"/>
    </source>
</evidence>
<gene>
    <name evidence="4" type="ORF">HYALB_00011790</name>
</gene>
<dbReference type="OrthoDB" id="442087at2759"/>
<dbReference type="EMBL" id="CAJVRM010000094">
    <property type="protein sequence ID" value="CAG8974182.1"/>
    <property type="molecule type" value="Genomic_DNA"/>
</dbReference>
<reference evidence="4" key="1">
    <citation type="submission" date="2021-07" db="EMBL/GenBank/DDBJ databases">
        <authorList>
            <person name="Durling M."/>
        </authorList>
    </citation>
    <scope>NUCLEOTIDE SEQUENCE</scope>
</reference>
<evidence type="ECO:0000256" key="2">
    <source>
        <dbReference type="SAM" id="MobiDB-lite"/>
    </source>
</evidence>
<keyword evidence="1" id="KW-0175">Coiled coil</keyword>
<dbReference type="InterPro" id="IPR001623">
    <property type="entry name" value="DnaJ_domain"/>
</dbReference>
<feature type="region of interest" description="Disordered" evidence="2">
    <location>
        <begin position="71"/>
        <end position="126"/>
    </location>
</feature>
<dbReference type="SMART" id="SM00271">
    <property type="entry name" value="DnaJ"/>
    <property type="match status" value="1"/>
</dbReference>
<dbReference type="PANTHER" id="PTHR24074">
    <property type="entry name" value="CO-CHAPERONE PROTEIN DJLA"/>
    <property type="match status" value="1"/>
</dbReference>
<proteinExistence type="predicted"/>
<dbReference type="PROSITE" id="PS00636">
    <property type="entry name" value="DNAJ_1"/>
    <property type="match status" value="1"/>
</dbReference>
<protein>
    <recommendedName>
        <fullName evidence="3">J domain-containing protein</fullName>
    </recommendedName>
</protein>
<dbReference type="InterPro" id="IPR018253">
    <property type="entry name" value="DnaJ_domain_CS"/>
</dbReference>
<feature type="compositionally biased region" description="Polar residues" evidence="2">
    <location>
        <begin position="110"/>
        <end position="123"/>
    </location>
</feature>
<name>A0A9N9LKG6_9HELO</name>
<keyword evidence="5" id="KW-1185">Reference proteome</keyword>
<dbReference type="Pfam" id="PF00226">
    <property type="entry name" value="DnaJ"/>
    <property type="match status" value="1"/>
</dbReference>
<feature type="domain" description="J" evidence="3">
    <location>
        <begin position="9"/>
        <end position="75"/>
    </location>
</feature>
<dbReference type="CDD" id="cd06257">
    <property type="entry name" value="DnaJ"/>
    <property type="match status" value="1"/>
</dbReference>
<accession>A0A9N9LKG6</accession>
<feature type="coiled-coil region" evidence="1">
    <location>
        <begin position="198"/>
        <end position="225"/>
    </location>
</feature>
<evidence type="ECO:0000259" key="3">
    <source>
        <dbReference type="PROSITE" id="PS50076"/>
    </source>
</evidence>
<evidence type="ECO:0000313" key="4">
    <source>
        <dbReference type="EMBL" id="CAG8974182.1"/>
    </source>
</evidence>
<dbReference type="PROSITE" id="PS50076">
    <property type="entry name" value="DNAJ_2"/>
    <property type="match status" value="1"/>
</dbReference>
<dbReference type="Proteomes" id="UP000701801">
    <property type="component" value="Unassembled WGS sequence"/>
</dbReference>
<dbReference type="InterPro" id="IPR050817">
    <property type="entry name" value="DjlA_DnaK_co-chaperone"/>
</dbReference>
<dbReference type="SUPFAM" id="SSF46565">
    <property type="entry name" value="Chaperone J-domain"/>
    <property type="match status" value="1"/>
</dbReference>
<dbReference type="AlphaFoldDB" id="A0A9N9LKG6"/>
<dbReference type="Gene3D" id="1.10.287.110">
    <property type="entry name" value="DnaJ domain"/>
    <property type="match status" value="1"/>
</dbReference>